<dbReference type="STRING" id="36849.OXPF_13230"/>
<name>A0A0N8NTH5_9CLOT</name>
<dbReference type="PANTHER" id="PTHR11361">
    <property type="entry name" value="DNA MISMATCH REPAIR PROTEIN MUTS FAMILY MEMBER"/>
    <property type="match status" value="1"/>
</dbReference>
<dbReference type="RefSeq" id="WP_054874410.1">
    <property type="nucleotide sequence ID" value="NZ_LKET01000028.1"/>
</dbReference>
<feature type="binding site" evidence="7">
    <location>
        <begin position="619"/>
        <end position="626"/>
    </location>
    <ligand>
        <name>ATP</name>
        <dbReference type="ChEBI" id="CHEBI:30616"/>
    </ligand>
</feature>
<dbReference type="SUPFAM" id="SSF55271">
    <property type="entry name" value="DNA repair protein MutS, domain I"/>
    <property type="match status" value="1"/>
</dbReference>
<dbReference type="SUPFAM" id="SSF52540">
    <property type="entry name" value="P-loop containing nucleoside triphosphate hydrolases"/>
    <property type="match status" value="1"/>
</dbReference>
<dbReference type="OrthoDB" id="9802448at2"/>
<protein>
    <recommendedName>
        <fullName evidence="7 8">DNA mismatch repair protein MutS</fullName>
    </recommendedName>
</protein>
<dbReference type="InterPro" id="IPR036187">
    <property type="entry name" value="DNA_mismatch_repair_MutS_sf"/>
</dbReference>
<dbReference type="InterPro" id="IPR000432">
    <property type="entry name" value="DNA_mismatch_repair_MutS_C"/>
</dbReference>
<feature type="domain" description="DNA mismatch repair proteins mutS family" evidence="10">
    <location>
        <begin position="693"/>
        <end position="709"/>
    </location>
</feature>
<dbReference type="PANTHER" id="PTHR11361:SF34">
    <property type="entry name" value="DNA MISMATCH REPAIR PROTEIN MSH1, MITOCHONDRIAL"/>
    <property type="match status" value="1"/>
</dbReference>
<dbReference type="Pfam" id="PF05188">
    <property type="entry name" value="MutS_II"/>
    <property type="match status" value="1"/>
</dbReference>
<accession>A0A0N8NTH5</accession>
<dbReference type="GO" id="GO:0005829">
    <property type="term" value="C:cytosol"/>
    <property type="evidence" value="ECO:0007669"/>
    <property type="project" value="TreeGrafter"/>
</dbReference>
<dbReference type="InterPro" id="IPR027417">
    <property type="entry name" value="P-loop_NTPase"/>
</dbReference>
<evidence type="ECO:0000256" key="8">
    <source>
        <dbReference type="NCBIfam" id="TIGR01070"/>
    </source>
</evidence>
<dbReference type="InterPro" id="IPR007860">
    <property type="entry name" value="DNA_mmatch_repair_MutS_con_dom"/>
</dbReference>
<evidence type="ECO:0000256" key="1">
    <source>
        <dbReference type="ARBA" id="ARBA00006271"/>
    </source>
</evidence>
<dbReference type="HAMAP" id="MF_00096">
    <property type="entry name" value="MutS"/>
    <property type="match status" value="1"/>
</dbReference>
<keyword evidence="12" id="KW-1185">Reference proteome</keyword>
<dbReference type="SMART" id="SM00534">
    <property type="entry name" value="MUTSac"/>
    <property type="match status" value="1"/>
</dbReference>
<dbReference type="Gene3D" id="1.10.1420.10">
    <property type="match status" value="2"/>
</dbReference>
<keyword evidence="4 7" id="KW-0067">ATP-binding</keyword>
<dbReference type="Pfam" id="PF05192">
    <property type="entry name" value="MutS_III"/>
    <property type="match status" value="1"/>
</dbReference>
<keyword evidence="6 7" id="KW-0234">DNA repair</keyword>
<proteinExistence type="inferred from homology"/>
<dbReference type="Gene3D" id="3.30.420.110">
    <property type="entry name" value="MutS, connector domain"/>
    <property type="match status" value="1"/>
</dbReference>
<gene>
    <name evidence="7 11" type="primary">mutS</name>
    <name evidence="11" type="ORF">OXPF_13230</name>
</gene>
<dbReference type="GO" id="GO:0006298">
    <property type="term" value="P:mismatch repair"/>
    <property type="evidence" value="ECO:0007669"/>
    <property type="project" value="UniProtKB-UniRule"/>
</dbReference>
<dbReference type="Gene3D" id="3.40.50.300">
    <property type="entry name" value="P-loop containing nucleotide triphosphate hydrolases"/>
    <property type="match status" value="1"/>
</dbReference>
<evidence type="ECO:0000256" key="7">
    <source>
        <dbReference type="HAMAP-Rule" id="MF_00096"/>
    </source>
</evidence>
<dbReference type="AlphaFoldDB" id="A0A0N8NTH5"/>
<dbReference type="SUPFAM" id="SSF53150">
    <property type="entry name" value="DNA repair protein MutS, domain II"/>
    <property type="match status" value="1"/>
</dbReference>
<dbReference type="GO" id="GO:0140664">
    <property type="term" value="F:ATP-dependent DNA damage sensor activity"/>
    <property type="evidence" value="ECO:0007669"/>
    <property type="project" value="InterPro"/>
</dbReference>
<dbReference type="FunFam" id="3.40.1170.10:FF:000001">
    <property type="entry name" value="DNA mismatch repair protein MutS"/>
    <property type="match status" value="1"/>
</dbReference>
<dbReference type="InterPro" id="IPR007861">
    <property type="entry name" value="DNA_mismatch_repair_MutS_clamp"/>
</dbReference>
<dbReference type="Pfam" id="PF00488">
    <property type="entry name" value="MutS_V"/>
    <property type="match status" value="1"/>
</dbReference>
<dbReference type="PROSITE" id="PS00486">
    <property type="entry name" value="DNA_MISMATCH_REPAIR_2"/>
    <property type="match status" value="1"/>
</dbReference>
<dbReference type="PATRIC" id="fig|36849.3.peg.1409"/>
<keyword evidence="3 7" id="KW-0227">DNA damage</keyword>
<evidence type="ECO:0000313" key="12">
    <source>
        <dbReference type="Proteomes" id="UP000050326"/>
    </source>
</evidence>
<dbReference type="InterPro" id="IPR016151">
    <property type="entry name" value="DNA_mismatch_repair_MutS_N"/>
</dbReference>
<evidence type="ECO:0000256" key="6">
    <source>
        <dbReference type="ARBA" id="ARBA00023204"/>
    </source>
</evidence>
<dbReference type="PIRSF" id="PIRSF037677">
    <property type="entry name" value="DNA_mis_repair_Msh6"/>
    <property type="match status" value="1"/>
</dbReference>
<dbReference type="InterPro" id="IPR007696">
    <property type="entry name" value="DNA_mismatch_repair_MutS_core"/>
</dbReference>
<evidence type="ECO:0000256" key="2">
    <source>
        <dbReference type="ARBA" id="ARBA00022741"/>
    </source>
</evidence>
<comment type="similarity">
    <text evidence="1 7 9">Belongs to the DNA mismatch repair MutS family.</text>
</comment>
<dbReference type="SUPFAM" id="SSF48334">
    <property type="entry name" value="DNA repair protein MutS, domain III"/>
    <property type="match status" value="1"/>
</dbReference>
<evidence type="ECO:0000259" key="10">
    <source>
        <dbReference type="PROSITE" id="PS00486"/>
    </source>
</evidence>
<evidence type="ECO:0000256" key="3">
    <source>
        <dbReference type="ARBA" id="ARBA00022763"/>
    </source>
</evidence>
<sequence>MPQLTPMMQQYLDIKEQYKDCILFFRLGDFYEMFFEDAETASKELELVLTGRDCGLNKRAPMCGLPYHAAESYVSRLISKGYKVAICEQVEDPALAKGIVKREIIRVVTPGTVTESSMLDEKKNNYIMSIYKNSDFYGIAYCDVSTGEFHASEFNSSNTQKIIDETARLTPSEIIYNMELSENTKLLKILSDRFNALLTHYKDDNFEYNSCVNKASAQFKNWGKTDKITTAVCACGALLSYIEETQKTSLGHINNLIIYTVDDFMMLDISTRRNLELTETMRNQTKKGSLLWVLDKTETAMGARMLRRWIEEPLIQKEKIQYRLDAVEELYGDIYVRNYIIDNLNSIYDIERLIGKIVYGTLNARDLLSLKQSISVLPDIKKGIKDLKTNILRDIYSNIDELIDVHELIEKSIIDNPPLSVKDGFIIKEGYDTEVDKLRRASKEGKDWIAALEAKEREATGIKSLKVGYNKVFGYYLEITNANKNMVPEGRYMRKQTLSNAERYITPELKEMESTILGAEEKLIQLEYQIFCKIRESISKNIQRLQRTSWAIANLDILCSLAAVAMENDYIKPVITDDGTIDIKDGRHPVVERTLPNNMFVPNDTNLDILNNRVSIITGPNMAGKSTYMRQVALLVIMAQVGSFIPASSASIGVVDRVFTRIGASDDLSSGQSTFMVEMSEVANILNNSTNKSLILLDEVGRGTSTYDGLSIAWAVIEYISSQSKIGAKTLFATHYHELTELEGKIEGIKNYCISVKEHGDDIIFLRKIIRGGADQSYGIQVAKLAGLPDEIIKRAREIIDMLEVNDINNKSIEILSEVKKETAAAEAHKTYIEQLDFFSSNKEKDIVTEIKNIDILNITPIEAMNILHKLIKKVRE</sequence>
<reference evidence="11 12" key="1">
    <citation type="submission" date="2015-09" db="EMBL/GenBank/DDBJ databases">
        <title>Genome sequence of Oxobacter pfennigii DSM 3222.</title>
        <authorList>
            <person name="Poehlein A."/>
            <person name="Bengelsdorf F.R."/>
            <person name="Schiel-Bengelsdorf B."/>
            <person name="Duerre P."/>
            <person name="Daniel R."/>
        </authorList>
    </citation>
    <scope>NUCLEOTIDE SEQUENCE [LARGE SCALE GENOMIC DNA]</scope>
    <source>
        <strain evidence="11 12">DSM 3222</strain>
    </source>
</reference>
<organism evidence="11 12">
    <name type="scientific">Oxobacter pfennigii</name>
    <dbReference type="NCBI Taxonomy" id="36849"/>
    <lineage>
        <taxon>Bacteria</taxon>
        <taxon>Bacillati</taxon>
        <taxon>Bacillota</taxon>
        <taxon>Clostridia</taxon>
        <taxon>Eubacteriales</taxon>
        <taxon>Clostridiaceae</taxon>
        <taxon>Oxobacter</taxon>
    </lineage>
</organism>
<dbReference type="InterPro" id="IPR045076">
    <property type="entry name" value="MutS"/>
</dbReference>
<dbReference type="FunFam" id="3.40.50.300:FF:001579">
    <property type="entry name" value="DNA mismatch repair protein MutS"/>
    <property type="match status" value="1"/>
</dbReference>
<dbReference type="Pfam" id="PF05190">
    <property type="entry name" value="MutS_IV"/>
    <property type="match status" value="1"/>
</dbReference>
<dbReference type="InterPro" id="IPR036678">
    <property type="entry name" value="MutS_con_dom_sf"/>
</dbReference>
<dbReference type="GO" id="GO:0030983">
    <property type="term" value="F:mismatched DNA binding"/>
    <property type="evidence" value="ECO:0007669"/>
    <property type="project" value="InterPro"/>
</dbReference>
<keyword evidence="5 7" id="KW-0238">DNA-binding</keyword>
<dbReference type="Pfam" id="PF01624">
    <property type="entry name" value="MutS_I"/>
    <property type="match status" value="1"/>
</dbReference>
<dbReference type="CDD" id="cd03284">
    <property type="entry name" value="ABC_MutS1"/>
    <property type="match status" value="1"/>
</dbReference>
<comment type="function">
    <text evidence="7">This protein is involved in the repair of mismatches in DNA. It is possible that it carries out the mismatch recognition step. This protein has a weak ATPase activity.</text>
</comment>
<dbReference type="NCBIfam" id="TIGR01070">
    <property type="entry name" value="mutS1"/>
    <property type="match status" value="1"/>
</dbReference>
<dbReference type="EMBL" id="LKET01000028">
    <property type="protein sequence ID" value="KPU44848.1"/>
    <property type="molecule type" value="Genomic_DNA"/>
</dbReference>
<evidence type="ECO:0000256" key="5">
    <source>
        <dbReference type="ARBA" id="ARBA00023125"/>
    </source>
</evidence>
<dbReference type="NCBIfam" id="NF003810">
    <property type="entry name" value="PRK05399.1"/>
    <property type="match status" value="1"/>
</dbReference>
<dbReference type="Gene3D" id="3.40.1170.10">
    <property type="entry name" value="DNA repair protein MutS, domain I"/>
    <property type="match status" value="1"/>
</dbReference>
<dbReference type="GO" id="GO:0005524">
    <property type="term" value="F:ATP binding"/>
    <property type="evidence" value="ECO:0007669"/>
    <property type="project" value="UniProtKB-UniRule"/>
</dbReference>
<dbReference type="InterPro" id="IPR017261">
    <property type="entry name" value="DNA_mismatch_repair_MutS/MSH"/>
</dbReference>
<comment type="caution">
    <text evidence="11">The sequence shown here is derived from an EMBL/GenBank/DDBJ whole genome shotgun (WGS) entry which is preliminary data.</text>
</comment>
<evidence type="ECO:0000256" key="4">
    <source>
        <dbReference type="ARBA" id="ARBA00022840"/>
    </source>
</evidence>
<dbReference type="GO" id="GO:0003684">
    <property type="term" value="F:damaged DNA binding"/>
    <property type="evidence" value="ECO:0007669"/>
    <property type="project" value="UniProtKB-UniRule"/>
</dbReference>
<keyword evidence="2 7" id="KW-0547">Nucleotide-binding</keyword>
<dbReference type="Proteomes" id="UP000050326">
    <property type="component" value="Unassembled WGS sequence"/>
</dbReference>
<evidence type="ECO:0000313" key="11">
    <source>
        <dbReference type="EMBL" id="KPU44848.1"/>
    </source>
</evidence>
<dbReference type="FunFam" id="1.10.1420.10:FF:000007">
    <property type="entry name" value="DNA mismatch repair protein MutS"/>
    <property type="match status" value="1"/>
</dbReference>
<dbReference type="InterPro" id="IPR007695">
    <property type="entry name" value="DNA_mismatch_repair_MutS-lik_N"/>
</dbReference>
<dbReference type="SMART" id="SM00533">
    <property type="entry name" value="MUTSd"/>
    <property type="match status" value="1"/>
</dbReference>
<evidence type="ECO:0000256" key="9">
    <source>
        <dbReference type="RuleBase" id="RU003756"/>
    </source>
</evidence>
<dbReference type="InterPro" id="IPR005748">
    <property type="entry name" value="DNA_mismatch_repair_MutS"/>
</dbReference>